<sequence length="110" mass="12301">MALTNGTVVVAMVTVAAMLFIHVFGEANSSPTERFFTGDFVRGVCEIQGLYPVDRNSFDRSAITRQYSLGEHWTDRCNNCTCTTSGAMCRGPGSNCQHWYDFSLENWCLQ</sequence>
<gene>
    <name evidence="2" type="ORF">ElyMa_005191100</name>
</gene>
<evidence type="ECO:0000313" key="3">
    <source>
        <dbReference type="Proteomes" id="UP000762676"/>
    </source>
</evidence>
<accession>A0AAV4JYR7</accession>
<evidence type="ECO:0000313" key="2">
    <source>
        <dbReference type="EMBL" id="GFS25716.1"/>
    </source>
</evidence>
<evidence type="ECO:0000256" key="1">
    <source>
        <dbReference type="SAM" id="Phobius"/>
    </source>
</evidence>
<name>A0AAV4JYR7_9GAST</name>
<feature type="transmembrane region" description="Helical" evidence="1">
    <location>
        <begin position="6"/>
        <end position="25"/>
    </location>
</feature>
<protein>
    <submittedName>
        <fullName evidence="2">Uncharacterized protein</fullName>
    </submittedName>
</protein>
<keyword evidence="1" id="KW-1133">Transmembrane helix</keyword>
<keyword evidence="1" id="KW-0472">Membrane</keyword>
<keyword evidence="3" id="KW-1185">Reference proteome</keyword>
<feature type="non-terminal residue" evidence="2">
    <location>
        <position position="110"/>
    </location>
</feature>
<dbReference type="EMBL" id="BMAT01010373">
    <property type="protein sequence ID" value="GFS25716.1"/>
    <property type="molecule type" value="Genomic_DNA"/>
</dbReference>
<keyword evidence="1" id="KW-0812">Transmembrane</keyword>
<reference evidence="2 3" key="1">
    <citation type="journal article" date="2021" name="Elife">
        <title>Chloroplast acquisition without the gene transfer in kleptoplastic sea slugs, Plakobranchus ocellatus.</title>
        <authorList>
            <person name="Maeda T."/>
            <person name="Takahashi S."/>
            <person name="Yoshida T."/>
            <person name="Shimamura S."/>
            <person name="Takaki Y."/>
            <person name="Nagai Y."/>
            <person name="Toyoda A."/>
            <person name="Suzuki Y."/>
            <person name="Arimoto A."/>
            <person name="Ishii H."/>
            <person name="Satoh N."/>
            <person name="Nishiyama T."/>
            <person name="Hasebe M."/>
            <person name="Maruyama T."/>
            <person name="Minagawa J."/>
            <person name="Obokata J."/>
            <person name="Shigenobu S."/>
        </authorList>
    </citation>
    <scope>NUCLEOTIDE SEQUENCE [LARGE SCALE GENOMIC DNA]</scope>
</reference>
<comment type="caution">
    <text evidence="2">The sequence shown here is derived from an EMBL/GenBank/DDBJ whole genome shotgun (WGS) entry which is preliminary data.</text>
</comment>
<dbReference type="Proteomes" id="UP000762676">
    <property type="component" value="Unassembled WGS sequence"/>
</dbReference>
<proteinExistence type="predicted"/>
<organism evidence="2 3">
    <name type="scientific">Elysia marginata</name>
    <dbReference type="NCBI Taxonomy" id="1093978"/>
    <lineage>
        <taxon>Eukaryota</taxon>
        <taxon>Metazoa</taxon>
        <taxon>Spiralia</taxon>
        <taxon>Lophotrochozoa</taxon>
        <taxon>Mollusca</taxon>
        <taxon>Gastropoda</taxon>
        <taxon>Heterobranchia</taxon>
        <taxon>Euthyneura</taxon>
        <taxon>Panpulmonata</taxon>
        <taxon>Sacoglossa</taxon>
        <taxon>Placobranchoidea</taxon>
        <taxon>Plakobranchidae</taxon>
        <taxon>Elysia</taxon>
    </lineage>
</organism>
<dbReference type="AlphaFoldDB" id="A0AAV4JYR7"/>